<dbReference type="GO" id="GO:0007165">
    <property type="term" value="P:signal transduction"/>
    <property type="evidence" value="ECO:0007669"/>
    <property type="project" value="UniProtKB-KW"/>
</dbReference>
<comment type="similarity">
    <text evidence="10">Belongs to the insect chemoreceptor superfamily. Heteromeric odorant receptor channel (TC 1.A.69) family.</text>
</comment>
<keyword evidence="5 10" id="KW-0552">Olfaction</keyword>
<protein>
    <recommendedName>
        <fullName evidence="10">Odorant receptor</fullName>
    </recommendedName>
</protein>
<evidence type="ECO:0000256" key="7">
    <source>
        <dbReference type="ARBA" id="ARBA00023136"/>
    </source>
</evidence>
<comment type="caution">
    <text evidence="10">Lacks conserved residue(s) required for the propagation of feature annotation.</text>
</comment>
<evidence type="ECO:0000313" key="11">
    <source>
        <dbReference type="EMBL" id="AXF48784.1"/>
    </source>
</evidence>
<feature type="transmembrane region" description="Helical" evidence="10">
    <location>
        <begin position="43"/>
        <end position="70"/>
    </location>
</feature>
<comment type="subcellular location">
    <subcellularLocation>
        <location evidence="1 10">Cell membrane</location>
        <topology evidence="1 10">Multi-pass membrane protein</topology>
    </subcellularLocation>
</comment>
<evidence type="ECO:0000256" key="10">
    <source>
        <dbReference type="RuleBase" id="RU351113"/>
    </source>
</evidence>
<evidence type="ECO:0000256" key="5">
    <source>
        <dbReference type="ARBA" id="ARBA00022725"/>
    </source>
</evidence>
<sequence>MLATLRKFGLRHHDLPTMLWNATVLLRALALDVDSRNTKRTPIIMYVTSAIIMGFYFYTYHLSTYWFIFWRGGGDLLFNILLLSLSISSSIGVVKLLYMYFNSLKLKKIVSEYLDCDAALASKSRMSTNVNTTLRSVKKRAIIFWLIIIGNGVVYVLTPLLTPGRHFMEDDQILIGLEPMFDSPNYEIAFTALFCGVFLTVYAPANITGFIIIIVGYNEAQMLALAQELHHLWEDAQAHYGNLGIDSSNNAGCSNDTFPREFNIIKKKKARIINDYVRQRLVTIMEIHATNINLVKQVENIFKSAIAIEFALLSCGLIGELLGGLENTYIEVPFALVQVSMDCLTGQKLIDANKAFEEAVYACKWENFDVSNKKLILVILQNSQKTMQLSAGGLATLSYTSLMSVFRSIYSAYTALRTTMKLG</sequence>
<evidence type="ECO:0000256" key="3">
    <source>
        <dbReference type="ARBA" id="ARBA00022606"/>
    </source>
</evidence>
<dbReference type="PANTHER" id="PTHR21137:SF35">
    <property type="entry name" value="ODORANT RECEPTOR 19A-RELATED"/>
    <property type="match status" value="1"/>
</dbReference>
<feature type="transmembrane region" description="Helical" evidence="10">
    <location>
        <begin position="76"/>
        <end position="98"/>
    </location>
</feature>
<feature type="transmembrane region" description="Helical" evidence="10">
    <location>
        <begin position="142"/>
        <end position="161"/>
    </location>
</feature>
<evidence type="ECO:0000256" key="8">
    <source>
        <dbReference type="ARBA" id="ARBA00023170"/>
    </source>
</evidence>
<keyword evidence="3 10" id="KW-0716">Sensory transduction</keyword>
<keyword evidence="2" id="KW-1003">Cell membrane</keyword>
<name>A0A345BEW0_9NEOP</name>
<keyword evidence="7 10" id="KW-0472">Membrane</keyword>
<reference evidence="11" key="1">
    <citation type="journal article" date="2018" name="Comp. Biochem. Physiol. Part D Genomics Proteomics">
        <title>Analysis of the grapevine moth Lobesia botrana antennal transcriptome and expression of odorant-binding and chemosensory proteins.</title>
        <authorList>
            <person name="Rojas V."/>
            <person name="Jimenez H."/>
            <person name="Palma-Millanao R."/>
            <person name="Gonzalez-Gonzalez A."/>
            <person name="Machuca J."/>
            <person name="Godoy R."/>
            <person name="Ceballos R."/>
            <person name="Mutis A."/>
            <person name="Venthur H."/>
        </authorList>
    </citation>
    <scope>NUCLEOTIDE SEQUENCE</scope>
</reference>
<keyword evidence="8 10" id="KW-0675">Receptor</keyword>
<evidence type="ECO:0000256" key="6">
    <source>
        <dbReference type="ARBA" id="ARBA00022989"/>
    </source>
</evidence>
<feature type="transmembrane region" description="Helical" evidence="10">
    <location>
        <begin position="188"/>
        <end position="217"/>
    </location>
</feature>
<dbReference type="InterPro" id="IPR004117">
    <property type="entry name" value="7tm6_olfct_rcpt"/>
</dbReference>
<keyword evidence="4 10" id="KW-0812">Transmembrane</keyword>
<dbReference type="GO" id="GO:0005549">
    <property type="term" value="F:odorant binding"/>
    <property type="evidence" value="ECO:0007669"/>
    <property type="project" value="InterPro"/>
</dbReference>
<keyword evidence="6 10" id="KW-1133">Transmembrane helix</keyword>
<dbReference type="Pfam" id="PF02949">
    <property type="entry name" value="7tm_6"/>
    <property type="match status" value="2"/>
</dbReference>
<dbReference type="EMBL" id="MG816599">
    <property type="protein sequence ID" value="AXF48784.1"/>
    <property type="molecule type" value="mRNA"/>
</dbReference>
<dbReference type="PANTHER" id="PTHR21137">
    <property type="entry name" value="ODORANT RECEPTOR"/>
    <property type="match status" value="1"/>
</dbReference>
<organism evidence="11">
    <name type="scientific">Lobesia botrana</name>
    <dbReference type="NCBI Taxonomy" id="209534"/>
    <lineage>
        <taxon>Eukaryota</taxon>
        <taxon>Metazoa</taxon>
        <taxon>Ecdysozoa</taxon>
        <taxon>Arthropoda</taxon>
        <taxon>Hexapoda</taxon>
        <taxon>Insecta</taxon>
        <taxon>Pterygota</taxon>
        <taxon>Neoptera</taxon>
        <taxon>Endopterygota</taxon>
        <taxon>Lepidoptera</taxon>
        <taxon>Glossata</taxon>
        <taxon>Ditrysia</taxon>
        <taxon>Tortricoidea</taxon>
        <taxon>Tortricidae</taxon>
        <taxon>Olethreutinae</taxon>
        <taxon>Olethreutini</taxon>
        <taxon>Lobesia</taxon>
    </lineage>
</organism>
<dbReference type="GO" id="GO:0004984">
    <property type="term" value="F:olfactory receptor activity"/>
    <property type="evidence" value="ECO:0007669"/>
    <property type="project" value="InterPro"/>
</dbReference>
<dbReference type="GO" id="GO:0005886">
    <property type="term" value="C:plasma membrane"/>
    <property type="evidence" value="ECO:0007669"/>
    <property type="project" value="UniProtKB-SubCell"/>
</dbReference>
<evidence type="ECO:0000256" key="2">
    <source>
        <dbReference type="ARBA" id="ARBA00022475"/>
    </source>
</evidence>
<dbReference type="AlphaFoldDB" id="A0A345BEW0"/>
<accession>A0A345BEW0</accession>
<proteinExistence type="evidence at transcript level"/>
<evidence type="ECO:0000256" key="9">
    <source>
        <dbReference type="ARBA" id="ARBA00023224"/>
    </source>
</evidence>
<evidence type="ECO:0000256" key="4">
    <source>
        <dbReference type="ARBA" id="ARBA00022692"/>
    </source>
</evidence>
<keyword evidence="9 10" id="KW-0807">Transducer</keyword>
<evidence type="ECO:0000256" key="1">
    <source>
        <dbReference type="ARBA" id="ARBA00004651"/>
    </source>
</evidence>